<organism evidence="1 2">
    <name type="scientific">Musa troglodytarum</name>
    <name type="common">fe'i banana</name>
    <dbReference type="NCBI Taxonomy" id="320322"/>
    <lineage>
        <taxon>Eukaryota</taxon>
        <taxon>Viridiplantae</taxon>
        <taxon>Streptophyta</taxon>
        <taxon>Embryophyta</taxon>
        <taxon>Tracheophyta</taxon>
        <taxon>Spermatophyta</taxon>
        <taxon>Magnoliopsida</taxon>
        <taxon>Liliopsida</taxon>
        <taxon>Zingiberales</taxon>
        <taxon>Musaceae</taxon>
        <taxon>Musa</taxon>
    </lineage>
</organism>
<reference evidence="1" key="1">
    <citation type="submission" date="2022-05" db="EMBL/GenBank/DDBJ databases">
        <title>The Musa troglodytarum L. genome provides insights into the mechanism of non-climacteric behaviour and enrichment of carotenoids.</title>
        <authorList>
            <person name="Wang J."/>
        </authorList>
    </citation>
    <scope>NUCLEOTIDE SEQUENCE</scope>
    <source>
        <tissue evidence="1">Leaf</tissue>
    </source>
</reference>
<sequence length="38" mass="4456">MKTSMVYLFQMKKIILNFSCRGLVLITEVTTDAIQYKQ</sequence>
<protein>
    <submittedName>
        <fullName evidence="1">Uncharacterized protein</fullName>
    </submittedName>
</protein>
<dbReference type="AlphaFoldDB" id="A0A9E7EDD0"/>
<accession>A0A9E7EDD0</accession>
<evidence type="ECO:0000313" key="2">
    <source>
        <dbReference type="Proteomes" id="UP001055439"/>
    </source>
</evidence>
<dbReference type="Proteomes" id="UP001055439">
    <property type="component" value="Chromosome 1"/>
</dbReference>
<keyword evidence="2" id="KW-1185">Reference proteome</keyword>
<proteinExistence type="predicted"/>
<name>A0A9E7EDD0_9LILI</name>
<evidence type="ECO:0000313" key="1">
    <source>
        <dbReference type="EMBL" id="URD74842.1"/>
    </source>
</evidence>
<gene>
    <name evidence="1" type="ORF">MUK42_35081</name>
</gene>
<dbReference type="EMBL" id="CP097502">
    <property type="protein sequence ID" value="URD74842.1"/>
    <property type="molecule type" value="Genomic_DNA"/>
</dbReference>